<proteinExistence type="predicted"/>
<evidence type="ECO:0000256" key="20">
    <source>
        <dbReference type="RuleBase" id="RU000489"/>
    </source>
</evidence>
<name>A0A0D9V4D3_9ORYZ</name>
<dbReference type="Gene3D" id="3.20.20.80">
    <property type="entry name" value="Glycosidases"/>
    <property type="match status" value="1"/>
</dbReference>
<evidence type="ECO:0000256" key="10">
    <source>
        <dbReference type="ARBA" id="ARBA00022840"/>
    </source>
</evidence>
<evidence type="ECO:0000256" key="4">
    <source>
        <dbReference type="ARBA" id="ARBA00022679"/>
    </source>
</evidence>
<evidence type="ECO:0000256" key="2">
    <source>
        <dbReference type="ARBA" id="ARBA00004479"/>
    </source>
</evidence>
<dbReference type="SUPFAM" id="SSF51445">
    <property type="entry name" value="(Trans)glycosidases"/>
    <property type="match status" value="1"/>
</dbReference>
<dbReference type="GO" id="GO:0005524">
    <property type="term" value="F:ATP binding"/>
    <property type="evidence" value="ECO:0007669"/>
    <property type="project" value="UniProtKB-KW"/>
</dbReference>
<organism evidence="25 26">
    <name type="scientific">Leersia perrieri</name>
    <dbReference type="NCBI Taxonomy" id="77586"/>
    <lineage>
        <taxon>Eukaryota</taxon>
        <taxon>Viridiplantae</taxon>
        <taxon>Streptophyta</taxon>
        <taxon>Embryophyta</taxon>
        <taxon>Tracheophyta</taxon>
        <taxon>Spermatophyta</taxon>
        <taxon>Magnoliopsida</taxon>
        <taxon>Liliopsida</taxon>
        <taxon>Poales</taxon>
        <taxon>Poaceae</taxon>
        <taxon>BOP clade</taxon>
        <taxon>Oryzoideae</taxon>
        <taxon>Oryzeae</taxon>
        <taxon>Oryzinae</taxon>
        <taxon>Leersia</taxon>
    </lineage>
</organism>
<evidence type="ECO:0000313" key="26">
    <source>
        <dbReference type="Proteomes" id="UP000032180"/>
    </source>
</evidence>
<keyword evidence="6 22" id="KW-0732">Signal</keyword>
<keyword evidence="12" id="KW-0146">Chitin degradation</keyword>
<feature type="transmembrane region" description="Helical" evidence="21">
    <location>
        <begin position="340"/>
        <end position="361"/>
    </location>
</feature>
<keyword evidence="13 21" id="KW-0472">Membrane</keyword>
<dbReference type="HOGENOM" id="CLU_023959_0_0_1"/>
<evidence type="ECO:0000256" key="13">
    <source>
        <dbReference type="ARBA" id="ARBA00023136"/>
    </source>
</evidence>
<protein>
    <submittedName>
        <fullName evidence="25">Uncharacterized protein</fullName>
    </submittedName>
</protein>
<reference evidence="25" key="3">
    <citation type="submission" date="2015-04" db="UniProtKB">
        <authorList>
            <consortium name="EnsemblPlants"/>
        </authorList>
    </citation>
    <scope>IDENTIFICATION</scope>
</reference>
<evidence type="ECO:0000256" key="14">
    <source>
        <dbReference type="ARBA" id="ARBA00023157"/>
    </source>
</evidence>
<comment type="catalytic activity">
    <reaction evidence="19">
        <text>L-seryl-[protein] + ATP = O-phospho-L-seryl-[protein] + ADP + H(+)</text>
        <dbReference type="Rhea" id="RHEA:17989"/>
        <dbReference type="Rhea" id="RHEA-COMP:9863"/>
        <dbReference type="Rhea" id="RHEA-COMP:11604"/>
        <dbReference type="ChEBI" id="CHEBI:15378"/>
        <dbReference type="ChEBI" id="CHEBI:29999"/>
        <dbReference type="ChEBI" id="CHEBI:30616"/>
        <dbReference type="ChEBI" id="CHEBI:83421"/>
        <dbReference type="ChEBI" id="CHEBI:456216"/>
        <dbReference type="EC" id="2.7.11.1"/>
    </reaction>
</comment>
<evidence type="ECO:0000256" key="9">
    <source>
        <dbReference type="ARBA" id="ARBA00022801"/>
    </source>
</evidence>
<evidence type="ECO:0000256" key="21">
    <source>
        <dbReference type="SAM" id="Phobius"/>
    </source>
</evidence>
<evidence type="ECO:0000256" key="5">
    <source>
        <dbReference type="ARBA" id="ARBA00022692"/>
    </source>
</evidence>
<keyword evidence="10" id="KW-0067">ATP-binding</keyword>
<reference evidence="25 26" key="1">
    <citation type="submission" date="2012-08" db="EMBL/GenBank/DDBJ databases">
        <title>Oryza genome evolution.</title>
        <authorList>
            <person name="Wing R.A."/>
        </authorList>
    </citation>
    <scope>NUCLEOTIDE SEQUENCE</scope>
</reference>
<keyword evidence="8" id="KW-0418">Kinase</keyword>
<dbReference type="InterPro" id="IPR000719">
    <property type="entry name" value="Prot_kinase_dom"/>
</dbReference>
<dbReference type="InterPro" id="IPR001245">
    <property type="entry name" value="Ser-Thr/Tyr_kinase_cat_dom"/>
</dbReference>
<evidence type="ECO:0000259" key="23">
    <source>
        <dbReference type="PROSITE" id="PS50011"/>
    </source>
</evidence>
<dbReference type="Proteomes" id="UP000032180">
    <property type="component" value="Chromosome 1"/>
</dbReference>
<keyword evidence="26" id="KW-1185">Reference proteome</keyword>
<evidence type="ECO:0000256" key="22">
    <source>
        <dbReference type="SAM" id="SignalP"/>
    </source>
</evidence>
<comment type="catalytic activity">
    <reaction evidence="18">
        <text>L-threonyl-[protein] + ATP = O-phospho-L-threonyl-[protein] + ADP + H(+)</text>
        <dbReference type="Rhea" id="RHEA:46608"/>
        <dbReference type="Rhea" id="RHEA-COMP:11060"/>
        <dbReference type="Rhea" id="RHEA-COMP:11605"/>
        <dbReference type="ChEBI" id="CHEBI:15378"/>
        <dbReference type="ChEBI" id="CHEBI:30013"/>
        <dbReference type="ChEBI" id="CHEBI:30616"/>
        <dbReference type="ChEBI" id="CHEBI:61977"/>
        <dbReference type="ChEBI" id="CHEBI:456216"/>
        <dbReference type="EC" id="2.7.11.1"/>
    </reaction>
</comment>
<dbReference type="Gramene" id="LPERR01G23290.1">
    <property type="protein sequence ID" value="LPERR01G23290.1"/>
    <property type="gene ID" value="LPERR01G23290"/>
</dbReference>
<dbReference type="FunFam" id="1.10.510.10:FF:001023">
    <property type="entry name" value="Os07g0541700 protein"/>
    <property type="match status" value="1"/>
</dbReference>
<dbReference type="InterPro" id="IPR001579">
    <property type="entry name" value="Glyco_hydro_18_chit_AS"/>
</dbReference>
<evidence type="ECO:0000256" key="7">
    <source>
        <dbReference type="ARBA" id="ARBA00022741"/>
    </source>
</evidence>
<dbReference type="PROSITE" id="PS01095">
    <property type="entry name" value="GH18_1"/>
    <property type="match status" value="1"/>
</dbReference>
<evidence type="ECO:0000313" key="25">
    <source>
        <dbReference type="EnsemblPlants" id="LPERR01G23290.1"/>
    </source>
</evidence>
<evidence type="ECO:0000256" key="16">
    <source>
        <dbReference type="ARBA" id="ARBA00023295"/>
    </source>
</evidence>
<keyword evidence="9 20" id="KW-0378">Hydrolase</keyword>
<dbReference type="Gene3D" id="3.30.200.20">
    <property type="entry name" value="Phosphorylase Kinase, domain 1"/>
    <property type="match status" value="1"/>
</dbReference>
<dbReference type="InterPro" id="IPR011009">
    <property type="entry name" value="Kinase-like_dom_sf"/>
</dbReference>
<reference evidence="26" key="2">
    <citation type="submission" date="2013-12" db="EMBL/GenBank/DDBJ databases">
        <authorList>
            <person name="Yu Y."/>
            <person name="Lee S."/>
            <person name="de Baynast K."/>
            <person name="Wissotski M."/>
            <person name="Liu L."/>
            <person name="Talag J."/>
            <person name="Goicoechea J."/>
            <person name="Angelova A."/>
            <person name="Jetty R."/>
            <person name="Kudrna D."/>
            <person name="Golser W."/>
            <person name="Rivera L."/>
            <person name="Zhang J."/>
            <person name="Wing R."/>
        </authorList>
    </citation>
    <scope>NUCLEOTIDE SEQUENCE</scope>
</reference>
<evidence type="ECO:0000256" key="17">
    <source>
        <dbReference type="ARBA" id="ARBA00023326"/>
    </source>
</evidence>
<keyword evidence="15" id="KW-0325">Glycoprotein</keyword>
<feature type="signal peptide" evidence="22">
    <location>
        <begin position="1"/>
        <end position="22"/>
    </location>
</feature>
<feature type="chain" id="PRO_5002347496" evidence="22">
    <location>
        <begin position="23"/>
        <end position="696"/>
    </location>
</feature>
<dbReference type="Pfam" id="PF00704">
    <property type="entry name" value="Glyco_hydro_18"/>
    <property type="match status" value="1"/>
</dbReference>
<dbReference type="FunFam" id="3.20.20.80:FF:000015">
    <property type="entry name" value="Acidic endochitinase SE2"/>
    <property type="match status" value="1"/>
</dbReference>
<dbReference type="GO" id="GO:0004674">
    <property type="term" value="F:protein serine/threonine kinase activity"/>
    <property type="evidence" value="ECO:0007669"/>
    <property type="project" value="UniProtKB-KW"/>
</dbReference>
<keyword evidence="4" id="KW-0808">Transferase</keyword>
<evidence type="ECO:0000256" key="19">
    <source>
        <dbReference type="ARBA" id="ARBA00048679"/>
    </source>
</evidence>
<comment type="subcellular location">
    <subcellularLocation>
        <location evidence="2">Membrane</location>
        <topology evidence="2">Single-pass type I membrane protein</topology>
    </subcellularLocation>
</comment>
<keyword evidence="3" id="KW-0723">Serine/threonine-protein kinase</keyword>
<dbReference type="STRING" id="77586.A0A0D9V4D3"/>
<keyword evidence="5 21" id="KW-0812">Transmembrane</keyword>
<dbReference type="InterPro" id="IPR001223">
    <property type="entry name" value="Glyco_hydro18_cat"/>
</dbReference>
<dbReference type="Gene3D" id="1.10.510.10">
    <property type="entry name" value="Transferase(Phosphotransferase) domain 1"/>
    <property type="match status" value="1"/>
</dbReference>
<dbReference type="GO" id="GO:0016020">
    <property type="term" value="C:membrane"/>
    <property type="evidence" value="ECO:0007669"/>
    <property type="project" value="UniProtKB-SubCell"/>
</dbReference>
<keyword evidence="7" id="KW-0547">Nucleotide-binding</keyword>
<dbReference type="InterPro" id="IPR017853">
    <property type="entry name" value="GH"/>
</dbReference>
<dbReference type="eggNOG" id="KOG4701">
    <property type="taxonomic scope" value="Eukaryota"/>
</dbReference>
<keyword evidence="11 21" id="KW-1133">Transmembrane helix</keyword>
<keyword evidence="17" id="KW-0624">Polysaccharide degradation</keyword>
<keyword evidence="14" id="KW-1015">Disulfide bond</keyword>
<accession>A0A0D9V4D3</accession>
<dbReference type="EnsemblPlants" id="LPERR01G23290.1">
    <property type="protein sequence ID" value="LPERR01G23290.1"/>
    <property type="gene ID" value="LPERR01G23290"/>
</dbReference>
<evidence type="ECO:0000259" key="24">
    <source>
        <dbReference type="PROSITE" id="PS51910"/>
    </source>
</evidence>
<dbReference type="SUPFAM" id="SSF56112">
    <property type="entry name" value="Protein kinase-like (PK-like)"/>
    <property type="match status" value="1"/>
</dbReference>
<dbReference type="Pfam" id="PF07714">
    <property type="entry name" value="PK_Tyr_Ser-Thr"/>
    <property type="match status" value="1"/>
</dbReference>
<feature type="domain" description="GH18" evidence="24">
    <location>
        <begin position="29"/>
        <end position="312"/>
    </location>
</feature>
<dbReference type="PROSITE" id="PS50011">
    <property type="entry name" value="PROTEIN_KINASE_DOM"/>
    <property type="match status" value="1"/>
</dbReference>
<evidence type="ECO:0000256" key="15">
    <source>
        <dbReference type="ARBA" id="ARBA00023180"/>
    </source>
</evidence>
<keyword evidence="16 20" id="KW-0326">Glycosidase</keyword>
<evidence type="ECO:0000256" key="3">
    <source>
        <dbReference type="ARBA" id="ARBA00022527"/>
    </source>
</evidence>
<evidence type="ECO:0000256" key="6">
    <source>
        <dbReference type="ARBA" id="ARBA00022729"/>
    </source>
</evidence>
<dbReference type="InterPro" id="IPR045874">
    <property type="entry name" value="LRK10/LRL21-25-like"/>
</dbReference>
<comment type="catalytic activity">
    <reaction evidence="1">
        <text>Random endo-hydrolysis of N-acetyl-beta-D-glucosaminide (1-&gt;4)-beta-linkages in chitin and chitodextrins.</text>
        <dbReference type="EC" id="3.2.1.14"/>
    </reaction>
</comment>
<evidence type="ECO:0000256" key="8">
    <source>
        <dbReference type="ARBA" id="ARBA00022777"/>
    </source>
</evidence>
<sequence length="696" mass="75562">MLSMLYIFTSVLLSVYVLSTAASGGGGDVKIAVYWGQNGSEGTLGDTCATGLYAYVNLAFLSTFGAGRAPVIDLADHCDAAAGTCASLAADIASCQAAGIKVLLSIGGGALGGYNLTSPSDARDVAAYLWDNFLGGAVATGAPRPLGDAVLDGVDFDIESPSKFYDDLARSLASLYKGGGGGGGKAYMLTAAPQCPYPDASLDAALATGLFDRVWVQFYNNPPCEYAADVSGMRSAWRRWTAGMPATTAVFLGLPASPDAADSGFVDADTLVAQVLPVVEGAANYGGVMLWSISYDKDSGFSVKLQGILQNRNKETGAGTSSHNKMRICKWLPYVIRTNIIAGIVAGILVVLLLLTSCILCHKKYRGLPPPEQGLTNPPKIGPSQRKQINQQLKRYSYSEVERMTKTFAHKLGQGNYGDVYKGNLRDGRQIVVRLLKDCRGNDKEFVKDVASIGTNSHVNVVPLLGFCLQGPTRALIYEYMPNGSLERYAFGNDDSREENYSLWIYWEKLYEIAIGVARGLEYLHRSGNVNIMHLKIKPRNILLDQDLCPKISDFGVANLCLRKDSKTSTHNVRGRHGYDAPEVVSRKFGAVSSKSDVYSYGVMILEMIRAKRRINVGADSTTKYFAQWLYDHLDQFCNSISDISDETRELVRRIIIVGLWCIQTAPENRPSMCRVVEMLDSSSTNLDLPEILLDS</sequence>
<dbReference type="GO" id="GO:0000272">
    <property type="term" value="P:polysaccharide catabolic process"/>
    <property type="evidence" value="ECO:0007669"/>
    <property type="project" value="UniProtKB-KW"/>
</dbReference>
<keyword evidence="17" id="KW-0119">Carbohydrate metabolism</keyword>
<dbReference type="InterPro" id="IPR045321">
    <property type="entry name" value="Cts1-like"/>
</dbReference>
<evidence type="ECO:0000256" key="12">
    <source>
        <dbReference type="ARBA" id="ARBA00023024"/>
    </source>
</evidence>
<feature type="domain" description="Protein kinase" evidence="23">
    <location>
        <begin position="406"/>
        <end position="687"/>
    </location>
</feature>
<evidence type="ECO:0000256" key="11">
    <source>
        <dbReference type="ARBA" id="ARBA00022989"/>
    </source>
</evidence>
<evidence type="ECO:0000256" key="1">
    <source>
        <dbReference type="ARBA" id="ARBA00000822"/>
    </source>
</evidence>
<dbReference type="AlphaFoldDB" id="A0A0D9V4D3"/>
<dbReference type="PANTHER" id="PTHR27009">
    <property type="entry name" value="RUST RESISTANCE KINASE LR10-RELATED"/>
    <property type="match status" value="1"/>
</dbReference>
<dbReference type="PROSITE" id="PS51910">
    <property type="entry name" value="GH18_2"/>
    <property type="match status" value="1"/>
</dbReference>
<dbReference type="GO" id="GO:0008843">
    <property type="term" value="F:endochitinase activity"/>
    <property type="evidence" value="ECO:0007669"/>
    <property type="project" value="UniProtKB-EC"/>
</dbReference>
<dbReference type="GO" id="GO:0006032">
    <property type="term" value="P:chitin catabolic process"/>
    <property type="evidence" value="ECO:0007669"/>
    <property type="project" value="UniProtKB-KW"/>
</dbReference>
<evidence type="ECO:0000256" key="18">
    <source>
        <dbReference type="ARBA" id="ARBA00047899"/>
    </source>
</evidence>
<dbReference type="CDD" id="cd02877">
    <property type="entry name" value="GH18_hevamine_XipI_class_III"/>
    <property type="match status" value="1"/>
</dbReference>